<name>A0ABT0MJ79_9GAMM</name>
<comment type="caution">
    <text evidence="2">The sequence shown here is derived from an EMBL/GenBank/DDBJ whole genome shotgun (WGS) entry which is preliminary data.</text>
</comment>
<evidence type="ECO:0000313" key="3">
    <source>
        <dbReference type="Proteomes" id="UP001431217"/>
    </source>
</evidence>
<organism evidence="2 3">
    <name type="scientific">Luteimonas galliterrae</name>
    <dbReference type="NCBI Taxonomy" id="2940486"/>
    <lineage>
        <taxon>Bacteria</taxon>
        <taxon>Pseudomonadati</taxon>
        <taxon>Pseudomonadota</taxon>
        <taxon>Gammaproteobacteria</taxon>
        <taxon>Lysobacterales</taxon>
        <taxon>Lysobacteraceae</taxon>
        <taxon>Luteimonas</taxon>
    </lineage>
</organism>
<evidence type="ECO:0000256" key="1">
    <source>
        <dbReference type="SAM" id="Phobius"/>
    </source>
</evidence>
<reference evidence="2 3" key="1">
    <citation type="submission" date="2022-05" db="EMBL/GenBank/DDBJ databases">
        <title>Luteimonas sp. SX5, whole genome shotgun sequencing project.</title>
        <authorList>
            <person name="Zhao G."/>
            <person name="Shen L."/>
        </authorList>
    </citation>
    <scope>NUCLEOTIDE SEQUENCE [LARGE SCALE GENOMIC DNA]</scope>
    <source>
        <strain evidence="2 3">SX5</strain>
    </source>
</reference>
<feature type="transmembrane region" description="Helical" evidence="1">
    <location>
        <begin position="40"/>
        <end position="57"/>
    </location>
</feature>
<evidence type="ECO:0000313" key="2">
    <source>
        <dbReference type="EMBL" id="MCL1634926.1"/>
    </source>
</evidence>
<dbReference type="RefSeq" id="WP_249473765.1">
    <property type="nucleotide sequence ID" value="NZ_JAMBEP010000001.1"/>
</dbReference>
<protein>
    <recommendedName>
        <fullName evidence="4">Sel1 repeat family protein</fullName>
    </recommendedName>
</protein>
<accession>A0ABT0MJ79</accession>
<dbReference type="Proteomes" id="UP001431217">
    <property type="component" value="Unassembled WGS sequence"/>
</dbReference>
<proteinExistence type="predicted"/>
<keyword evidence="1" id="KW-0812">Transmembrane</keyword>
<sequence>MTLRLHPIIHDMSLTTVEKVVCRLRTESGRSITDMNSKSIYGLLIAIAIGAAILLLGRTPRTVGPAAAKQPAVQAQAKPVESAPPVASAAPVQMTTAVAFAGFPASVAQDPARRYTFAKDCAKFRHFDAFYREQSADPSWPLNSPKALAAADPELRSKLLETSRFLDQHRQSCKLWLEATPQDLANAQIYEASLQAALRGDQNAAACFVMAAWQKPNEQSPYHAGLVKAYAAHARRFVQDGLKIGSWPIVLAAFQATEEQHGLQTTAGFSAQDTYLLARLAQQGSPDALGESQYGYQAANAARNLTAADLIALDKRASDLFVNQFERKKVSVQSVTDMCVN</sequence>
<keyword evidence="1" id="KW-0472">Membrane</keyword>
<keyword evidence="1" id="KW-1133">Transmembrane helix</keyword>
<evidence type="ECO:0008006" key="4">
    <source>
        <dbReference type="Google" id="ProtNLM"/>
    </source>
</evidence>
<keyword evidence="3" id="KW-1185">Reference proteome</keyword>
<gene>
    <name evidence="2" type="ORF">M2650_09825</name>
</gene>
<dbReference type="EMBL" id="JAMBEP010000001">
    <property type="protein sequence ID" value="MCL1634926.1"/>
    <property type="molecule type" value="Genomic_DNA"/>
</dbReference>